<dbReference type="Proteomes" id="UP000235786">
    <property type="component" value="Unassembled WGS sequence"/>
</dbReference>
<evidence type="ECO:0000256" key="1">
    <source>
        <dbReference type="SAM" id="MobiDB-lite"/>
    </source>
</evidence>
<gene>
    <name evidence="2" type="ORF">L207DRAFT_532390</name>
</gene>
<dbReference type="OrthoDB" id="3562688at2759"/>
<name>A0A2J6RE61_HYAVF</name>
<keyword evidence="3" id="KW-1185">Reference proteome</keyword>
<reference evidence="2 3" key="1">
    <citation type="submission" date="2016-04" db="EMBL/GenBank/DDBJ databases">
        <title>A degradative enzymes factory behind the ericoid mycorrhizal symbiosis.</title>
        <authorList>
            <consortium name="DOE Joint Genome Institute"/>
            <person name="Martino E."/>
            <person name="Morin E."/>
            <person name="Grelet G."/>
            <person name="Kuo A."/>
            <person name="Kohler A."/>
            <person name="Daghino S."/>
            <person name="Barry K."/>
            <person name="Choi C."/>
            <person name="Cichocki N."/>
            <person name="Clum A."/>
            <person name="Copeland A."/>
            <person name="Hainaut M."/>
            <person name="Haridas S."/>
            <person name="Labutti K."/>
            <person name="Lindquist E."/>
            <person name="Lipzen A."/>
            <person name="Khouja H.-R."/>
            <person name="Murat C."/>
            <person name="Ohm R."/>
            <person name="Olson A."/>
            <person name="Spatafora J."/>
            <person name="Veneault-Fourrey C."/>
            <person name="Henrissat B."/>
            <person name="Grigoriev I."/>
            <person name="Martin F."/>
            <person name="Perotto S."/>
        </authorList>
    </citation>
    <scope>NUCLEOTIDE SEQUENCE [LARGE SCALE GENOMIC DNA]</scope>
    <source>
        <strain evidence="2 3">F</strain>
    </source>
</reference>
<feature type="region of interest" description="Disordered" evidence="1">
    <location>
        <begin position="1"/>
        <end position="22"/>
    </location>
</feature>
<evidence type="ECO:0000313" key="3">
    <source>
        <dbReference type="Proteomes" id="UP000235786"/>
    </source>
</evidence>
<protein>
    <submittedName>
        <fullName evidence="2">Uncharacterized protein</fullName>
    </submittedName>
</protein>
<sequence length="212" mass="23582">MASQAQSLPGSPQDYTNQIRRPHPSADYQTQLACFLLNHLQENLEPLIGRDTNFFNVPYRIHHTLYSHGISSLSQAATLVGLESLGQLFAIHVNIRVHKYIGGEKNYLVEAIAEGHDTPGNVPLGEVISCGGKKLRAAVCIGWKVIDEHFGSGIDDMCWNDVLTLLRKASKKVYNQFGELRSDEEAAQVDIMLGSWFVLGNDLEMETFVRQG</sequence>
<organism evidence="2 3">
    <name type="scientific">Hyaloscypha variabilis (strain UAMH 11265 / GT02V1 / F)</name>
    <name type="common">Meliniomyces variabilis</name>
    <dbReference type="NCBI Taxonomy" id="1149755"/>
    <lineage>
        <taxon>Eukaryota</taxon>
        <taxon>Fungi</taxon>
        <taxon>Dikarya</taxon>
        <taxon>Ascomycota</taxon>
        <taxon>Pezizomycotina</taxon>
        <taxon>Leotiomycetes</taxon>
        <taxon>Helotiales</taxon>
        <taxon>Hyaloscyphaceae</taxon>
        <taxon>Hyaloscypha</taxon>
        <taxon>Hyaloscypha variabilis</taxon>
    </lineage>
</organism>
<feature type="compositionally biased region" description="Polar residues" evidence="1">
    <location>
        <begin position="1"/>
        <end position="19"/>
    </location>
</feature>
<dbReference type="EMBL" id="KZ613950">
    <property type="protein sequence ID" value="PMD36798.1"/>
    <property type="molecule type" value="Genomic_DNA"/>
</dbReference>
<accession>A0A2J6RE61</accession>
<evidence type="ECO:0000313" key="2">
    <source>
        <dbReference type="EMBL" id="PMD36798.1"/>
    </source>
</evidence>
<proteinExistence type="predicted"/>
<dbReference type="AlphaFoldDB" id="A0A2J6RE61"/>